<name>E2Z9H4_9FIRM</name>
<dbReference type="InterPro" id="IPR016732">
    <property type="entry name" value="UCP018688"/>
</dbReference>
<dbReference type="RefSeq" id="WP_006940773.1">
    <property type="nucleotide sequence ID" value="NZ_GL538177.1"/>
</dbReference>
<reference evidence="2 3" key="1">
    <citation type="submission" date="2010-08" db="EMBL/GenBank/DDBJ databases">
        <authorList>
            <person name="Weinstock G."/>
            <person name="Sodergren E."/>
            <person name="Clifton S."/>
            <person name="Fulton L."/>
            <person name="Fulton B."/>
            <person name="Courtney L."/>
            <person name="Fronick C."/>
            <person name="Harrison M."/>
            <person name="Strong C."/>
            <person name="Farmer C."/>
            <person name="Delahaunty K."/>
            <person name="Markovic C."/>
            <person name="Hall O."/>
            <person name="Minx P."/>
            <person name="Tomlinson C."/>
            <person name="Mitreva M."/>
            <person name="Hou S."/>
            <person name="Chen J."/>
            <person name="Wollam A."/>
            <person name="Pepin K.H."/>
            <person name="Johnson M."/>
            <person name="Bhonagiri V."/>
            <person name="Zhang X."/>
            <person name="Suruliraj S."/>
            <person name="Warren W."/>
            <person name="Chinwalla A."/>
            <person name="Mardis E.R."/>
            <person name="Wilson R.K."/>
        </authorList>
    </citation>
    <scope>NUCLEOTIDE SEQUENCE [LARGE SCALE GENOMIC DNA]</scope>
    <source>
        <strain evidence="2 3">F0359</strain>
    </source>
</reference>
<dbReference type="EMBL" id="AECS01000003">
    <property type="protein sequence ID" value="EFQ05000.1"/>
    <property type="molecule type" value="Genomic_DNA"/>
</dbReference>
<organism evidence="2 3">
    <name type="scientific">Megasphaera micronuciformis F0359</name>
    <dbReference type="NCBI Taxonomy" id="706434"/>
    <lineage>
        <taxon>Bacteria</taxon>
        <taxon>Bacillati</taxon>
        <taxon>Bacillota</taxon>
        <taxon>Negativicutes</taxon>
        <taxon>Veillonellales</taxon>
        <taxon>Veillonellaceae</taxon>
        <taxon>Megasphaera</taxon>
    </lineage>
</organism>
<comment type="caution">
    <text evidence="2">The sequence shown here is derived from an EMBL/GenBank/DDBJ whole genome shotgun (WGS) entry which is preliminary data.</text>
</comment>
<sequence length="288" mass="34017">MDSYFHEKRYEQADATFMTLLAWQYPYDIQWAEEDQVLYIRSGRGNQQFWLPPFSRKDGGLVAGLERMKEWFTAHNHPFLMKGVTQPVVDKLNMLCPDCYTIVPDRDNYEYVYLTQDLINLSGKKFRQKKNNLNHFRNQYMGYEYLPITEDIFEECLDADKRWMENRIDRDTEDEDEMKGERQAIKTIFDNWDALGAKGGAIRIFNKIAAFSIGEMLNDDTAIIHFEKSDPNIRGLYQAINHEFVVHAWSHTTYINREEDMGIPGLRQSKESYNPDHYVEKFSVTLAK</sequence>
<dbReference type="AlphaFoldDB" id="E2Z9H4"/>
<gene>
    <name evidence="2" type="ORF">HMPREF9429_00077</name>
</gene>
<dbReference type="SUPFAM" id="SSF55729">
    <property type="entry name" value="Acyl-CoA N-acyltransferases (Nat)"/>
    <property type="match status" value="2"/>
</dbReference>
<feature type="domain" description="Phosphatidylglycerol lysyltransferase C-terminal" evidence="1">
    <location>
        <begin position="14"/>
        <end position="284"/>
    </location>
</feature>
<accession>E2Z9H4</accession>
<dbReference type="HOGENOM" id="CLU_058411_0_0_9"/>
<dbReference type="InterPro" id="IPR016181">
    <property type="entry name" value="Acyl_CoA_acyltransferase"/>
</dbReference>
<dbReference type="Gene3D" id="3.40.630.30">
    <property type="match status" value="1"/>
</dbReference>
<proteinExistence type="predicted"/>
<dbReference type="eggNOG" id="COG4866">
    <property type="taxonomic scope" value="Bacteria"/>
</dbReference>
<dbReference type="PANTHER" id="PTHR41373:SF1">
    <property type="entry name" value="PHOSPHATIDYLGLYCEROL LYSYLTRANSFERASE C-TERMINAL DOMAIN-CONTAINING PROTEIN"/>
    <property type="match status" value="1"/>
</dbReference>
<protein>
    <recommendedName>
        <fullName evidence="1">Phosphatidylglycerol lysyltransferase C-terminal domain-containing protein</fullName>
    </recommendedName>
</protein>
<dbReference type="PANTHER" id="PTHR41373">
    <property type="entry name" value="DUF2156 DOMAIN-CONTAINING PROTEIN"/>
    <property type="match status" value="1"/>
</dbReference>
<evidence type="ECO:0000313" key="2">
    <source>
        <dbReference type="EMBL" id="EFQ05000.1"/>
    </source>
</evidence>
<dbReference type="Proteomes" id="UP000003195">
    <property type="component" value="Unassembled WGS sequence"/>
</dbReference>
<dbReference type="STRING" id="706434.HMPREF9429_00077"/>
<dbReference type="Pfam" id="PF09924">
    <property type="entry name" value="LPG_synthase_C"/>
    <property type="match status" value="1"/>
</dbReference>
<keyword evidence="3" id="KW-1185">Reference proteome</keyword>
<dbReference type="InterPro" id="IPR024320">
    <property type="entry name" value="LPG_synthase_C"/>
</dbReference>
<evidence type="ECO:0000259" key="1">
    <source>
        <dbReference type="Pfam" id="PF09924"/>
    </source>
</evidence>
<evidence type="ECO:0000313" key="3">
    <source>
        <dbReference type="Proteomes" id="UP000003195"/>
    </source>
</evidence>
<dbReference type="PIRSF" id="PIRSF018688">
    <property type="entry name" value="UCP018688"/>
    <property type="match status" value="1"/>
</dbReference>